<sequence length="126" mass="13255">MAKIKVLAGDFLQGDGEYICGAIRLETPLHPWPGIHIPGKALKSVGVASKASSKKVEDAIGLGLAGALMLGPMGAAAGLMLAGEETEVTFWATLKDGRKFLAATDDQTYRRIAVSVAKPDFFSSHE</sequence>
<accession>A0A085V5M4</accession>
<dbReference type="AlphaFoldDB" id="A0A085V5M4"/>
<evidence type="ECO:0000313" key="3">
    <source>
        <dbReference type="Proteomes" id="UP000028643"/>
    </source>
</evidence>
<keyword evidence="1" id="KW-0472">Membrane</keyword>
<gene>
    <name evidence="2" type="ORF">IV02_15025</name>
</gene>
<dbReference type="PATRIC" id="fig|317.174.peg.3069"/>
<evidence type="ECO:0000313" key="2">
    <source>
        <dbReference type="EMBL" id="KFE50737.1"/>
    </source>
</evidence>
<name>A0A085V5M4_PSESX</name>
<reference evidence="2 3" key="1">
    <citation type="submission" date="2014-07" db="EMBL/GenBank/DDBJ databases">
        <title>Draft Genome Sequences of Environmental Pseudomonas syringae strains.</title>
        <authorList>
            <person name="Baltrus D.A."/>
            <person name="Berge O."/>
            <person name="Morris C."/>
        </authorList>
    </citation>
    <scope>NUCLEOTIDE SEQUENCE [LARGE SCALE GENOMIC DNA]</scope>
    <source>
        <strain evidence="2 3">CEB003</strain>
    </source>
</reference>
<dbReference type="Proteomes" id="UP000028643">
    <property type="component" value="Unassembled WGS sequence"/>
</dbReference>
<protein>
    <submittedName>
        <fullName evidence="2">Uncharacterized protein</fullName>
    </submittedName>
</protein>
<comment type="caution">
    <text evidence="2">The sequence shown here is derived from an EMBL/GenBank/DDBJ whole genome shotgun (WGS) entry which is preliminary data.</text>
</comment>
<keyword evidence="1" id="KW-1133">Transmembrane helix</keyword>
<feature type="transmembrane region" description="Helical" evidence="1">
    <location>
        <begin position="59"/>
        <end position="82"/>
    </location>
</feature>
<evidence type="ECO:0000256" key="1">
    <source>
        <dbReference type="SAM" id="Phobius"/>
    </source>
</evidence>
<organism evidence="2 3">
    <name type="scientific">Pseudomonas syringae</name>
    <dbReference type="NCBI Taxonomy" id="317"/>
    <lineage>
        <taxon>Bacteria</taxon>
        <taxon>Pseudomonadati</taxon>
        <taxon>Pseudomonadota</taxon>
        <taxon>Gammaproteobacteria</taxon>
        <taxon>Pseudomonadales</taxon>
        <taxon>Pseudomonadaceae</taxon>
        <taxon>Pseudomonas</taxon>
    </lineage>
</organism>
<proteinExistence type="predicted"/>
<keyword evidence="1" id="KW-0812">Transmembrane</keyword>
<dbReference type="RefSeq" id="WP_047575915.1">
    <property type="nucleotide sequence ID" value="NZ_JPQT01000108.1"/>
</dbReference>
<dbReference type="EMBL" id="JPQT01000108">
    <property type="protein sequence ID" value="KFE50737.1"/>
    <property type="molecule type" value="Genomic_DNA"/>
</dbReference>